<name>A0A428SLN5_9HYPO</name>
<reference evidence="2 3" key="1">
    <citation type="submission" date="2017-06" db="EMBL/GenBank/DDBJ databases">
        <title>Comparative genomic analysis of Ambrosia Fusariam Clade fungi.</title>
        <authorList>
            <person name="Stajich J.E."/>
            <person name="Carrillo J."/>
            <person name="Kijimoto T."/>
            <person name="Eskalen A."/>
            <person name="O'Donnell K."/>
            <person name="Kasson M."/>
        </authorList>
    </citation>
    <scope>NUCLEOTIDE SEQUENCE [LARGE SCALE GENOMIC DNA]</scope>
    <source>
        <strain evidence="2 3">NRRL62579</strain>
    </source>
</reference>
<dbReference type="CDD" id="cd12148">
    <property type="entry name" value="fungal_TF_MHR"/>
    <property type="match status" value="1"/>
</dbReference>
<dbReference type="SUPFAM" id="SSF55031">
    <property type="entry name" value="Bacterial exopeptidase dimerisation domain"/>
    <property type="match status" value="1"/>
</dbReference>
<dbReference type="Gene3D" id="3.30.70.360">
    <property type="match status" value="1"/>
</dbReference>
<dbReference type="InterPro" id="IPR023374">
    <property type="entry name" value="AttH-like_dom_sf"/>
</dbReference>
<accession>A0A428SLN5</accession>
<keyword evidence="3" id="KW-1185">Reference proteome</keyword>
<protein>
    <recommendedName>
        <fullName evidence="1">Peptidase M20 dimerisation domain-containing protein</fullName>
    </recommendedName>
</protein>
<evidence type="ECO:0000313" key="2">
    <source>
        <dbReference type="EMBL" id="RSL90689.1"/>
    </source>
</evidence>
<dbReference type="InterPro" id="IPR011650">
    <property type="entry name" value="Peptidase_M20_dimer"/>
</dbReference>
<organism evidence="2 3">
    <name type="scientific">Fusarium oligoseptatum</name>
    <dbReference type="NCBI Taxonomy" id="2604345"/>
    <lineage>
        <taxon>Eukaryota</taxon>
        <taxon>Fungi</taxon>
        <taxon>Dikarya</taxon>
        <taxon>Ascomycota</taxon>
        <taxon>Pezizomycotina</taxon>
        <taxon>Sordariomycetes</taxon>
        <taxon>Hypocreomycetidae</taxon>
        <taxon>Hypocreales</taxon>
        <taxon>Nectriaceae</taxon>
        <taxon>Fusarium</taxon>
        <taxon>Fusarium solani species complex</taxon>
    </lineage>
</organism>
<dbReference type="Gene3D" id="3.40.630.10">
    <property type="entry name" value="Zn peptidases"/>
    <property type="match status" value="1"/>
</dbReference>
<comment type="caution">
    <text evidence="2">The sequence shown here is derived from an EMBL/GenBank/DDBJ whole genome shotgun (WGS) entry which is preliminary data.</text>
</comment>
<dbReference type="Proteomes" id="UP000287144">
    <property type="component" value="Unassembled WGS sequence"/>
</dbReference>
<proteinExistence type="predicted"/>
<dbReference type="PANTHER" id="PTHR30575">
    <property type="entry name" value="PEPTIDASE M20"/>
    <property type="match status" value="1"/>
</dbReference>
<dbReference type="Gene3D" id="2.40.370.10">
    <property type="entry name" value="AttH-like domain"/>
    <property type="match status" value="1"/>
</dbReference>
<dbReference type="FunFam" id="3.30.70.360:FF:000004">
    <property type="entry name" value="Peptidase M20 domain-containing protein 2"/>
    <property type="match status" value="1"/>
</dbReference>
<dbReference type="AlphaFoldDB" id="A0A428SLN5"/>
<dbReference type="GO" id="GO:0016805">
    <property type="term" value="F:dipeptidase activity"/>
    <property type="evidence" value="ECO:0007669"/>
    <property type="project" value="TreeGrafter"/>
</dbReference>
<evidence type="ECO:0000259" key="1">
    <source>
        <dbReference type="Pfam" id="PF07687"/>
    </source>
</evidence>
<dbReference type="Pfam" id="PF07687">
    <property type="entry name" value="M20_dimer"/>
    <property type="match status" value="1"/>
</dbReference>
<sequence length="832" mass="93932">MLTYYCVLHQGASMGRDKAHMEGSPEDFYAANLMRRIALENFDHDLAWILFKMSCRYAQTLQLHQLDRPDVAGSPAASIGKPILDQDRAGLWDLIQTDLLYRLVFDKPPTLTGDMDAWKVNLPTLVSQEDTMEDRTAAIQFILRSRLTFALSDYFHIMELRKSNNDHQLISQVEAICVQIKDLYDEWNIDKWVQELTTNSPLLWNVSSIAFTGYHCIIYMLRRAIASVHNFPTLDQADDLVSNIPLVQTVSRRMLEVACTLFKMDPRLDIFLMQLLVALAISVVPAASRNAPPLSWKPPVYPATTRENDGTLTNRFDVRDTLTYVTNRTGNVNNVFTLLWVTTTEGKKFHLTTNAGLLQSENMGTFISLNDLQDRTARGASILLSGSGNPDRLDMRSVAQNITGPAGGDGWTNTQLKIDLADIGVDVSFRPTGKNFYYGGNGGVQLFENGPDEDVSRSLPGWSWYWANPTTRINGTLSIDGKKHTVDSSQSYALFERQWGDFNIGQGYYILWLYLETGEVLISWSMEPNEAGESKIAFASIWHPNGWHEMIPVGPKSRAWDISKGKVTGYKYFNRFFLDLPARDASFRFDKWVRDAELVPSPPEQLHRYINISESYGEGTARWNGKTVVYEAFDPPEEIAAAIMAHPMTAESFDSSDSKYSGLAGLIFIAGHKFEVEFYGKTAHAAGEPWNGTNALDAAVAAYNNAAMLRQQIRPDERIHVVINNGGAASNVITDYTRMDWAVRAPTKARCEKLYDRVEKVYTGGCTGNWVHIQVHHTWGMYRTMFRVSKAPLAFRPRQALRSIASRLLLLRLRLKHTMRRSNVAKGWLCLP</sequence>
<evidence type="ECO:0000313" key="3">
    <source>
        <dbReference type="Proteomes" id="UP000287144"/>
    </source>
</evidence>
<gene>
    <name evidence="2" type="ORF">CEP52_014515</name>
</gene>
<dbReference type="SUPFAM" id="SSF159245">
    <property type="entry name" value="AttH-like"/>
    <property type="match status" value="1"/>
</dbReference>
<dbReference type="PANTHER" id="PTHR30575:SF0">
    <property type="entry name" value="XAA-ARG DIPEPTIDASE"/>
    <property type="match status" value="1"/>
</dbReference>
<feature type="domain" description="Peptidase M20 dimerisation" evidence="1">
    <location>
        <begin position="673"/>
        <end position="760"/>
    </location>
</feature>
<dbReference type="InterPro" id="IPR052030">
    <property type="entry name" value="Peptidase_M20/M20A_hydrolases"/>
</dbReference>
<dbReference type="EMBL" id="NKCK01000228">
    <property type="protein sequence ID" value="RSL90689.1"/>
    <property type="molecule type" value="Genomic_DNA"/>
</dbReference>
<dbReference type="InterPro" id="IPR036264">
    <property type="entry name" value="Bact_exopeptidase_dim_dom"/>
</dbReference>